<dbReference type="AlphaFoldDB" id="A0A502CQI0"/>
<dbReference type="SUPFAM" id="SSF69279">
    <property type="entry name" value="Phage tail proteins"/>
    <property type="match status" value="1"/>
</dbReference>
<evidence type="ECO:0000313" key="2">
    <source>
        <dbReference type="EMBL" id="TPG14379.1"/>
    </source>
</evidence>
<accession>A0A502CQI0</accession>
<proteinExistence type="predicted"/>
<gene>
    <name evidence="2" type="ORF">EAH84_03465</name>
</gene>
<reference evidence="2 3" key="1">
    <citation type="journal article" date="2019" name="Environ. Microbiol.">
        <title>Species interactions and distinct microbial communities in high Arctic permafrost affected cryosols are associated with the CH4 and CO2 gas fluxes.</title>
        <authorList>
            <person name="Altshuler I."/>
            <person name="Hamel J."/>
            <person name="Turney S."/>
            <person name="Magnuson E."/>
            <person name="Levesque R."/>
            <person name="Greer C."/>
            <person name="Whyte L.G."/>
        </authorList>
    </citation>
    <scope>NUCLEOTIDE SEQUENCE [LARGE SCALE GENOMIC DNA]</scope>
    <source>
        <strain evidence="2 3">S5.1</strain>
    </source>
</reference>
<evidence type="ECO:0000256" key="1">
    <source>
        <dbReference type="SAM" id="MobiDB-lite"/>
    </source>
</evidence>
<dbReference type="RefSeq" id="WP_140867745.1">
    <property type="nucleotide sequence ID" value="NZ_RCZK01000002.1"/>
</dbReference>
<name>A0A502CQI0_9SPHN</name>
<dbReference type="EMBL" id="RCZK01000002">
    <property type="protein sequence ID" value="TPG14379.1"/>
    <property type="molecule type" value="Genomic_DNA"/>
</dbReference>
<dbReference type="Proteomes" id="UP000318413">
    <property type="component" value="Unassembled WGS sequence"/>
</dbReference>
<feature type="region of interest" description="Disordered" evidence="1">
    <location>
        <begin position="240"/>
        <end position="281"/>
    </location>
</feature>
<organism evidence="2 3">
    <name type="scientific">Sphingomonas oligophenolica</name>
    <dbReference type="NCBI Taxonomy" id="301154"/>
    <lineage>
        <taxon>Bacteria</taxon>
        <taxon>Pseudomonadati</taxon>
        <taxon>Pseudomonadota</taxon>
        <taxon>Alphaproteobacteria</taxon>
        <taxon>Sphingomonadales</taxon>
        <taxon>Sphingomonadaceae</taxon>
        <taxon>Sphingomonas</taxon>
    </lineage>
</organism>
<dbReference type="OrthoDB" id="4070623at2"/>
<protein>
    <submittedName>
        <fullName evidence="2">Phage late control D family protein</fullName>
    </submittedName>
</protein>
<dbReference type="Pfam" id="PF05954">
    <property type="entry name" value="Phage_GPD"/>
    <property type="match status" value="1"/>
</dbReference>
<evidence type="ECO:0000313" key="3">
    <source>
        <dbReference type="Proteomes" id="UP000318413"/>
    </source>
</evidence>
<sequence length="342" mass="36668">MTGRANIPCVQVVVDGVDITPLLDGKVARSQRRRLVSLGLTEKRGGEADQLDLVIDDTDGKMEIPRAGAKIRVSIGWQQGGDVRPGLVDKGLFTVDEVEHGGPPDLITIRARAADFTSEIRTRRQHSWHDATLGAIVTDLAGRNQLEARCAPALASIPVKAIAQSRESDVAFLRRLGRAHDAVATVKDGKLVFAPVGAGVTTTGKPLPARTIRRRDGDTHSYKVKQAEEAGAVEADWHDRKAAARKTEKVGTGRGKTRRLSRTYPSKEAASTAARAEHTRAGRQPVTLDLTLALGDPALAPEQRVTATGYKAAIDATSWLVSEVAHAINDRGFATKLKLEAG</sequence>
<feature type="compositionally biased region" description="Basic and acidic residues" evidence="1">
    <location>
        <begin position="240"/>
        <end position="251"/>
    </location>
</feature>
<comment type="caution">
    <text evidence="2">The sequence shown here is derived from an EMBL/GenBank/DDBJ whole genome shotgun (WGS) entry which is preliminary data.</text>
</comment>
<keyword evidence="3" id="KW-1185">Reference proteome</keyword>